<evidence type="ECO:0000256" key="5">
    <source>
        <dbReference type="ARBA" id="ARBA00022723"/>
    </source>
</evidence>
<evidence type="ECO:0000256" key="12">
    <source>
        <dbReference type="ARBA" id="ARBA00023239"/>
    </source>
</evidence>
<comment type="catalytic activity">
    <reaction evidence="2 18 19">
        <text>(6R)-NADPHX = (6S)-NADPHX</text>
        <dbReference type="Rhea" id="RHEA:32227"/>
        <dbReference type="ChEBI" id="CHEBI:64076"/>
        <dbReference type="ChEBI" id="CHEBI:64077"/>
        <dbReference type="EC" id="5.1.99.6"/>
    </reaction>
</comment>
<comment type="function">
    <text evidence="14 19">Bifunctional enzyme that catalyzes the epimerization of the S- and R-forms of NAD(P)HX and the dehydration of the S-form of NAD(P)HX at the expense of ADP, which is converted to AMP. This allows the repair of both epimers of NAD(P)HX, a damaged form of NAD(P)H that is a result of enzymatic or heat-dependent hydration.</text>
</comment>
<dbReference type="EC" id="5.1.99.6" evidence="19"/>
<proteinExistence type="inferred from homology"/>
<feature type="domain" description="YjeF N-terminal" evidence="21">
    <location>
        <begin position="10"/>
        <end position="219"/>
    </location>
</feature>
<dbReference type="PROSITE" id="PS51383">
    <property type="entry name" value="YJEF_C_3"/>
    <property type="match status" value="1"/>
</dbReference>
<comment type="function">
    <text evidence="17">Catalyzes the dehydration of the S-form of NAD(P)HX at the expense of ADP, which is converted to AMP. Together with NAD(P)HX epimerase, which catalyzes the epimerization of the S- and R-forms, the enzyme allows the repair of both epimers of NAD(P)HX, a damaged form of NAD(P)H that is a result of enzymatic or heat-dependent hydration.</text>
</comment>
<keyword evidence="11 18" id="KW-0413">Isomerase</keyword>
<keyword evidence="5 18" id="KW-0479">Metal-binding</keyword>
<feature type="binding site" evidence="18">
    <location>
        <position position="65"/>
    </location>
    <ligand>
        <name>K(+)</name>
        <dbReference type="ChEBI" id="CHEBI:29103"/>
    </ligand>
</feature>
<comment type="cofactor">
    <cofactor evidence="17">
        <name>Mg(2+)</name>
        <dbReference type="ChEBI" id="CHEBI:18420"/>
    </cofactor>
</comment>
<feature type="binding site" evidence="18">
    <location>
        <position position="162"/>
    </location>
    <ligand>
        <name>(6S)-NADPHX</name>
        <dbReference type="ChEBI" id="CHEBI:64076"/>
    </ligand>
</feature>
<feature type="binding site" evidence="17">
    <location>
        <position position="451"/>
    </location>
    <ligand>
        <name>(6S)-NADPHX</name>
        <dbReference type="ChEBI" id="CHEBI:64076"/>
    </ligand>
</feature>
<dbReference type="Pfam" id="PF03853">
    <property type="entry name" value="YjeF_N"/>
    <property type="match status" value="1"/>
</dbReference>
<dbReference type="PIRSF" id="PIRSF017184">
    <property type="entry name" value="Nnr"/>
    <property type="match status" value="1"/>
</dbReference>
<dbReference type="PANTHER" id="PTHR12592">
    <property type="entry name" value="ATP-DEPENDENT (S)-NAD(P)H-HYDRATE DEHYDRATASE FAMILY MEMBER"/>
    <property type="match status" value="1"/>
</dbReference>
<dbReference type="InterPro" id="IPR030677">
    <property type="entry name" value="Nnr"/>
</dbReference>
<feature type="domain" description="YjeF C-terminal" evidence="20">
    <location>
        <begin position="227"/>
        <end position="510"/>
    </location>
</feature>
<dbReference type="HAMAP" id="MF_01966">
    <property type="entry name" value="NADHX_epimerase"/>
    <property type="match status" value="1"/>
</dbReference>
<dbReference type="GO" id="GO:0046496">
    <property type="term" value="P:nicotinamide nucleotide metabolic process"/>
    <property type="evidence" value="ECO:0007669"/>
    <property type="project" value="UniProtKB-UniRule"/>
</dbReference>
<dbReference type="InterPro" id="IPR004443">
    <property type="entry name" value="YjeF_N_dom"/>
</dbReference>
<feature type="binding site" evidence="17">
    <location>
        <position position="384"/>
    </location>
    <ligand>
        <name>(6S)-NADPHX</name>
        <dbReference type="ChEBI" id="CHEBI:64076"/>
    </ligand>
</feature>
<comment type="similarity">
    <text evidence="3 19">In the N-terminal section; belongs to the NnrE/AIBP family.</text>
</comment>
<feature type="binding site" evidence="17">
    <location>
        <position position="262"/>
    </location>
    <ligand>
        <name>(6S)-NADPHX</name>
        <dbReference type="ChEBI" id="CHEBI:64076"/>
    </ligand>
</feature>
<dbReference type="EMBL" id="FOZC01000014">
    <property type="protein sequence ID" value="SFR85833.1"/>
    <property type="molecule type" value="Genomic_DNA"/>
</dbReference>
<dbReference type="HAMAP" id="MF_01965">
    <property type="entry name" value="NADHX_dehydratase"/>
    <property type="match status" value="1"/>
</dbReference>
<comment type="cofactor">
    <cofactor evidence="18 19">
        <name>K(+)</name>
        <dbReference type="ChEBI" id="CHEBI:29103"/>
    </cofactor>
    <text evidence="18 19">Binds 1 potassium ion per subunit.</text>
</comment>
<comment type="similarity">
    <text evidence="17">Belongs to the NnrD/CARKD family.</text>
</comment>
<dbReference type="PROSITE" id="PS51385">
    <property type="entry name" value="YJEF_N"/>
    <property type="match status" value="1"/>
</dbReference>
<evidence type="ECO:0000256" key="4">
    <source>
        <dbReference type="ARBA" id="ARBA00009524"/>
    </source>
</evidence>
<sequence length="510" mass="54425">MRHLVTGAQMKEIDAHAIREIGIPSLVLMERAALSCCDCAEKTFPECFRRERKQPLLILAGTGNNGADGVAMARIWTLRGYETAIVTVGDPSRYTPEMQEQLDIADRLGIPVTAWNDFEGGEFILAVDALFGVGLSRNVEGDFADAVSYLNARNSGTVVAVDLPSGVDSRTGAILGSAVRADLTVTFGLEKTGMVFYPGHGLCGRIEIADIGFPEYNGYSGDRFFAYDAEDLHRIPPRKADSHKGTYGKVLIAAGSEGMCGAAYFAALAAYRTGAGLVRLFTVRANVPVLQTLLPEAIITAYDPEEAMEEPENFRKMAEEACEWASVIVLGPGLGTGRHVEKLLQHILLSAYVPIILDADGLNAVAEYPHLAGYFTENVIITPHIGEMTRLTDLDAAEIKRDPVKCAKEYSEEHGVICVLKDSVTVVARHDGNVFLGDSGSGAMAKGGSGDVLAGTIAGLAALDLELDDAACLGVYIHGKAGTLAGIEKGEHSVLATEIADRLMRSFTAS</sequence>
<keyword evidence="8 17" id="KW-0521">NADP</keyword>
<dbReference type="PROSITE" id="PS01050">
    <property type="entry name" value="YJEF_C_2"/>
    <property type="match status" value="1"/>
</dbReference>
<comment type="subunit">
    <text evidence="17">Homotetramer.</text>
</comment>
<evidence type="ECO:0000256" key="16">
    <source>
        <dbReference type="ARBA" id="ARBA00049209"/>
    </source>
</evidence>
<comment type="catalytic activity">
    <reaction evidence="15 17 19">
        <text>(6S)-NADHX + ADP = AMP + phosphate + NADH + H(+)</text>
        <dbReference type="Rhea" id="RHEA:32223"/>
        <dbReference type="ChEBI" id="CHEBI:15378"/>
        <dbReference type="ChEBI" id="CHEBI:43474"/>
        <dbReference type="ChEBI" id="CHEBI:57945"/>
        <dbReference type="ChEBI" id="CHEBI:64074"/>
        <dbReference type="ChEBI" id="CHEBI:456215"/>
        <dbReference type="ChEBI" id="CHEBI:456216"/>
        <dbReference type="EC" id="4.2.1.136"/>
    </reaction>
</comment>
<comment type="catalytic activity">
    <reaction evidence="16 17 19">
        <text>(6S)-NADPHX + ADP = AMP + phosphate + NADPH + H(+)</text>
        <dbReference type="Rhea" id="RHEA:32235"/>
        <dbReference type="ChEBI" id="CHEBI:15378"/>
        <dbReference type="ChEBI" id="CHEBI:43474"/>
        <dbReference type="ChEBI" id="CHEBI:57783"/>
        <dbReference type="ChEBI" id="CHEBI:64076"/>
        <dbReference type="ChEBI" id="CHEBI:456215"/>
        <dbReference type="ChEBI" id="CHEBI:456216"/>
        <dbReference type="EC" id="4.2.1.136"/>
    </reaction>
</comment>
<dbReference type="SUPFAM" id="SSF64153">
    <property type="entry name" value="YjeF N-terminal domain-like"/>
    <property type="match status" value="1"/>
</dbReference>
<comment type="caution">
    <text evidence="18">Lacks conserved residue(s) required for the propagation of feature annotation.</text>
</comment>
<dbReference type="NCBIfam" id="TIGR00196">
    <property type="entry name" value="yjeF_cterm"/>
    <property type="match status" value="1"/>
</dbReference>
<evidence type="ECO:0000256" key="8">
    <source>
        <dbReference type="ARBA" id="ARBA00022857"/>
    </source>
</evidence>
<dbReference type="SUPFAM" id="SSF53613">
    <property type="entry name" value="Ribokinase-like"/>
    <property type="match status" value="1"/>
</dbReference>
<keyword evidence="9 18" id="KW-0630">Potassium</keyword>
<dbReference type="GO" id="GO:0046872">
    <property type="term" value="F:metal ion binding"/>
    <property type="evidence" value="ECO:0007669"/>
    <property type="project" value="UniProtKB-UniRule"/>
</dbReference>
<feature type="binding site" evidence="17">
    <location>
        <position position="450"/>
    </location>
    <ligand>
        <name>AMP</name>
        <dbReference type="ChEBI" id="CHEBI:456215"/>
    </ligand>
</feature>
<feature type="binding site" evidence="17">
    <location>
        <position position="333"/>
    </location>
    <ligand>
        <name>(6S)-NADPHX</name>
        <dbReference type="ChEBI" id="CHEBI:64076"/>
    </ligand>
</feature>
<feature type="binding site" evidence="18">
    <location>
        <position position="128"/>
    </location>
    <ligand>
        <name>K(+)</name>
        <dbReference type="ChEBI" id="CHEBI:29103"/>
    </ligand>
</feature>
<dbReference type="GO" id="GO:0052856">
    <property type="term" value="F:NAD(P)HX epimerase activity"/>
    <property type="evidence" value="ECO:0007669"/>
    <property type="project" value="UniProtKB-UniRule"/>
</dbReference>
<name>A0A1I6K3J9_9FIRM</name>
<feature type="binding site" evidence="17">
    <location>
        <begin position="421"/>
        <end position="425"/>
    </location>
    <ligand>
        <name>AMP</name>
        <dbReference type="ChEBI" id="CHEBI:456215"/>
    </ligand>
</feature>
<dbReference type="NCBIfam" id="TIGR00197">
    <property type="entry name" value="yjeF_nterm"/>
    <property type="match status" value="1"/>
</dbReference>
<evidence type="ECO:0000313" key="22">
    <source>
        <dbReference type="EMBL" id="SFR85833.1"/>
    </source>
</evidence>
<accession>A0A1I6K3J9</accession>
<evidence type="ECO:0000256" key="13">
    <source>
        <dbReference type="ARBA" id="ARBA00023268"/>
    </source>
</evidence>
<evidence type="ECO:0000256" key="7">
    <source>
        <dbReference type="ARBA" id="ARBA00022840"/>
    </source>
</evidence>
<evidence type="ECO:0000259" key="21">
    <source>
        <dbReference type="PROSITE" id="PS51385"/>
    </source>
</evidence>
<dbReference type="Gene3D" id="3.40.50.10260">
    <property type="entry name" value="YjeF N-terminal domain"/>
    <property type="match status" value="1"/>
</dbReference>
<dbReference type="PANTHER" id="PTHR12592:SF0">
    <property type="entry name" value="ATP-DEPENDENT (S)-NAD(P)H-HYDRATE DEHYDRATASE"/>
    <property type="match status" value="1"/>
</dbReference>
<dbReference type="GO" id="GO:0110051">
    <property type="term" value="P:metabolite repair"/>
    <property type="evidence" value="ECO:0007669"/>
    <property type="project" value="TreeGrafter"/>
</dbReference>
<comment type="function">
    <text evidence="18">Catalyzes the epimerization of the S- and R-forms of NAD(P)HX, a damaged form of NAD(P)H that is a result of enzymatic or heat-dependent hydration. This is a prerequisite for the S-specific NAD(P)H-hydrate dehydratase to allow the repair of both epimers of NAD(P)HX.</text>
</comment>
<evidence type="ECO:0000256" key="1">
    <source>
        <dbReference type="ARBA" id="ARBA00000013"/>
    </source>
</evidence>
<dbReference type="CDD" id="cd01171">
    <property type="entry name" value="YXKO-related"/>
    <property type="match status" value="1"/>
</dbReference>
<dbReference type="InterPro" id="IPR036652">
    <property type="entry name" value="YjeF_N_dom_sf"/>
</dbReference>
<dbReference type="Gene3D" id="3.40.1190.20">
    <property type="match status" value="1"/>
</dbReference>
<evidence type="ECO:0000256" key="10">
    <source>
        <dbReference type="ARBA" id="ARBA00023027"/>
    </source>
</evidence>
<evidence type="ECO:0000256" key="14">
    <source>
        <dbReference type="ARBA" id="ARBA00025153"/>
    </source>
</evidence>
<keyword evidence="12 17" id="KW-0456">Lyase</keyword>
<dbReference type="Pfam" id="PF01256">
    <property type="entry name" value="Carb_kinase"/>
    <property type="match status" value="1"/>
</dbReference>
<comment type="similarity">
    <text evidence="18">Belongs to the NnrE/AIBP family.</text>
</comment>
<keyword evidence="7 17" id="KW-0067">ATP-binding</keyword>
<dbReference type="InterPro" id="IPR017953">
    <property type="entry name" value="Carbohydrate_kinase_pred_CS"/>
</dbReference>
<evidence type="ECO:0000256" key="2">
    <source>
        <dbReference type="ARBA" id="ARBA00000909"/>
    </source>
</evidence>
<dbReference type="InterPro" id="IPR029056">
    <property type="entry name" value="Ribokinase-like"/>
</dbReference>
<reference evidence="22 23" key="1">
    <citation type="submission" date="2016-10" db="EMBL/GenBank/DDBJ databases">
        <authorList>
            <person name="de Groot N.N."/>
        </authorList>
    </citation>
    <scope>NUCLEOTIDE SEQUENCE [LARGE SCALE GENOMIC DNA]</scope>
    <source>
        <strain evidence="22 23">F</strain>
    </source>
</reference>
<evidence type="ECO:0000256" key="3">
    <source>
        <dbReference type="ARBA" id="ARBA00006001"/>
    </source>
</evidence>
<evidence type="ECO:0000256" key="11">
    <source>
        <dbReference type="ARBA" id="ARBA00023235"/>
    </source>
</evidence>
<dbReference type="GO" id="GO:0005524">
    <property type="term" value="F:ATP binding"/>
    <property type="evidence" value="ECO:0007669"/>
    <property type="project" value="UniProtKB-UniRule"/>
</dbReference>
<evidence type="ECO:0000256" key="6">
    <source>
        <dbReference type="ARBA" id="ARBA00022741"/>
    </source>
</evidence>
<keyword evidence="13" id="KW-0511">Multifunctional enzyme</keyword>
<evidence type="ECO:0000256" key="18">
    <source>
        <dbReference type="HAMAP-Rule" id="MF_01966"/>
    </source>
</evidence>
<feature type="binding site" evidence="18">
    <location>
        <begin position="64"/>
        <end position="68"/>
    </location>
    <ligand>
        <name>(6S)-NADPHX</name>
        <dbReference type="ChEBI" id="CHEBI:64076"/>
    </ligand>
</feature>
<evidence type="ECO:0000256" key="17">
    <source>
        <dbReference type="HAMAP-Rule" id="MF_01965"/>
    </source>
</evidence>
<dbReference type="InterPro" id="IPR000631">
    <property type="entry name" value="CARKD"/>
</dbReference>
<feature type="binding site" evidence="18">
    <location>
        <begin position="132"/>
        <end position="138"/>
    </location>
    <ligand>
        <name>(6S)-NADPHX</name>
        <dbReference type="ChEBI" id="CHEBI:64076"/>
    </ligand>
</feature>
<comment type="catalytic activity">
    <reaction evidence="1 18 19">
        <text>(6R)-NADHX = (6S)-NADHX</text>
        <dbReference type="Rhea" id="RHEA:32215"/>
        <dbReference type="ChEBI" id="CHEBI:64074"/>
        <dbReference type="ChEBI" id="CHEBI:64075"/>
        <dbReference type="EC" id="5.1.99.6"/>
    </reaction>
</comment>
<evidence type="ECO:0000256" key="19">
    <source>
        <dbReference type="PIRNR" id="PIRNR017184"/>
    </source>
</evidence>
<dbReference type="GO" id="GO:0052855">
    <property type="term" value="F:ADP-dependent NAD(P)H-hydrate dehydratase activity"/>
    <property type="evidence" value="ECO:0007669"/>
    <property type="project" value="UniProtKB-UniRule"/>
</dbReference>
<evidence type="ECO:0000256" key="15">
    <source>
        <dbReference type="ARBA" id="ARBA00048238"/>
    </source>
</evidence>
<keyword evidence="10 17" id="KW-0520">NAD</keyword>
<dbReference type="EC" id="4.2.1.136" evidence="19"/>
<feature type="binding site" evidence="18">
    <location>
        <position position="165"/>
    </location>
    <ligand>
        <name>K(+)</name>
        <dbReference type="ChEBI" id="CHEBI:29103"/>
    </ligand>
</feature>
<comment type="similarity">
    <text evidence="4 19">In the C-terminal section; belongs to the NnrD/CARKD family.</text>
</comment>
<evidence type="ECO:0000259" key="20">
    <source>
        <dbReference type="PROSITE" id="PS51383"/>
    </source>
</evidence>
<dbReference type="AlphaFoldDB" id="A0A1I6K3J9"/>
<keyword evidence="6 17" id="KW-0547">Nucleotide-binding</keyword>
<protein>
    <recommendedName>
        <fullName evidence="19">Bifunctional NAD(P)H-hydrate repair enzyme</fullName>
    </recommendedName>
    <alternativeName>
        <fullName evidence="19">Nicotinamide nucleotide repair protein</fullName>
    </alternativeName>
    <domain>
        <recommendedName>
            <fullName evidence="19">ADP-dependent (S)-NAD(P)H-hydrate dehydratase</fullName>
            <ecNumber evidence="19">4.2.1.136</ecNumber>
        </recommendedName>
        <alternativeName>
            <fullName evidence="19">ADP-dependent NAD(P)HX dehydratase</fullName>
        </alternativeName>
    </domain>
    <domain>
        <recommendedName>
            <fullName evidence="19">NAD(P)H-hydrate epimerase</fullName>
            <ecNumber evidence="19">5.1.99.6</ecNumber>
        </recommendedName>
    </domain>
</protein>
<gene>
    <name evidence="17" type="primary">nnrD</name>
    <name evidence="18" type="synonym">nnrE</name>
    <name evidence="22" type="ORF">SAMN02910262_02254</name>
</gene>
<evidence type="ECO:0000313" key="23">
    <source>
        <dbReference type="Proteomes" id="UP000214760"/>
    </source>
</evidence>
<organism evidence="22 23">
    <name type="scientific">[Clostridium] aminophilum</name>
    <dbReference type="NCBI Taxonomy" id="1526"/>
    <lineage>
        <taxon>Bacteria</taxon>
        <taxon>Bacillati</taxon>
        <taxon>Bacillota</taxon>
        <taxon>Clostridia</taxon>
        <taxon>Lachnospirales</taxon>
        <taxon>Lachnospiraceae</taxon>
    </lineage>
</organism>
<dbReference type="Proteomes" id="UP000214760">
    <property type="component" value="Unassembled WGS sequence"/>
</dbReference>
<dbReference type="RefSeq" id="WP_031473863.1">
    <property type="nucleotide sequence ID" value="NZ_FOZC01000014.1"/>
</dbReference>
<evidence type="ECO:0000256" key="9">
    <source>
        <dbReference type="ARBA" id="ARBA00022958"/>
    </source>
</evidence>